<organism evidence="1 2">
    <name type="scientific">Streptomyces violaceusniger</name>
    <dbReference type="NCBI Taxonomy" id="68280"/>
    <lineage>
        <taxon>Bacteria</taxon>
        <taxon>Bacillati</taxon>
        <taxon>Actinomycetota</taxon>
        <taxon>Actinomycetes</taxon>
        <taxon>Kitasatosporales</taxon>
        <taxon>Streptomycetaceae</taxon>
        <taxon>Streptomyces</taxon>
        <taxon>Streptomyces violaceusniger group</taxon>
    </lineage>
</organism>
<comment type="caution">
    <text evidence="1">The sequence shown here is derived from an EMBL/GenBank/DDBJ whole genome shotgun (WGS) entry which is preliminary data.</text>
</comment>
<evidence type="ECO:0000313" key="1">
    <source>
        <dbReference type="EMBL" id="GDY53345.1"/>
    </source>
</evidence>
<proteinExistence type="predicted"/>
<reference evidence="1 2" key="1">
    <citation type="journal article" date="2020" name="Int. J. Syst. Evol. Microbiol.">
        <title>Reclassification of Streptomyces castelarensis and Streptomyces sporoclivatus as later heterotypic synonyms of Streptomyces antimycoticus.</title>
        <authorList>
            <person name="Komaki H."/>
            <person name="Tamura T."/>
        </authorList>
    </citation>
    <scope>NUCLEOTIDE SEQUENCE [LARGE SCALE GENOMIC DNA]</scope>
    <source>
        <strain evidence="1 2">NBRC 13459</strain>
    </source>
</reference>
<gene>
    <name evidence="1" type="ORF">SVIO_039680</name>
</gene>
<accession>A0A4D4KWK1</accession>
<dbReference type="EMBL" id="BJHW01000001">
    <property type="protein sequence ID" value="GDY53345.1"/>
    <property type="molecule type" value="Genomic_DNA"/>
</dbReference>
<name>A0A4D4KWK1_STRVO</name>
<dbReference type="AlphaFoldDB" id="A0A4D4KWK1"/>
<dbReference type="Proteomes" id="UP000301309">
    <property type="component" value="Unassembled WGS sequence"/>
</dbReference>
<sequence length="51" mass="5290">MPEVARWVPVSATAGVTPDVVTVAQRVSAAAAATAKRVMSLKAVSSRLMNH</sequence>
<evidence type="ECO:0000313" key="2">
    <source>
        <dbReference type="Proteomes" id="UP000301309"/>
    </source>
</evidence>
<keyword evidence="2" id="KW-1185">Reference proteome</keyword>
<protein>
    <submittedName>
        <fullName evidence="1">Uncharacterized protein</fullName>
    </submittedName>
</protein>